<sequence>MDAENDSAAQEHAPQEATITPTPPMAPENDPTESADAQEPGSVQTNMNHSDQGNPQQNTAENHPAAQHVDEESTPTPTREGVSSLHRSLYGWALDSDED</sequence>
<proteinExistence type="predicted"/>
<feature type="compositionally biased region" description="Polar residues" evidence="1">
    <location>
        <begin position="41"/>
        <end position="61"/>
    </location>
</feature>
<protein>
    <submittedName>
        <fullName evidence="2">Uncharacterized protein</fullName>
    </submittedName>
</protein>
<name>A0A8H2WX17_9AGAM</name>
<evidence type="ECO:0000256" key="1">
    <source>
        <dbReference type="SAM" id="MobiDB-lite"/>
    </source>
</evidence>
<reference evidence="2" key="1">
    <citation type="submission" date="2021-01" db="EMBL/GenBank/DDBJ databases">
        <authorList>
            <person name="Kaushik A."/>
        </authorList>
    </citation>
    <scope>NUCLEOTIDE SEQUENCE</scope>
    <source>
        <strain evidence="2">Type strain: AG8-Rh-89/</strain>
    </source>
</reference>
<dbReference type="AlphaFoldDB" id="A0A8H2WX17"/>
<comment type="caution">
    <text evidence="2">The sequence shown here is derived from an EMBL/GenBank/DDBJ whole genome shotgun (WGS) entry which is preliminary data.</text>
</comment>
<gene>
    <name evidence="2" type="ORF">RDB_LOCUS1334</name>
</gene>
<dbReference type="EMBL" id="CAJMWZ010000081">
    <property type="protein sequence ID" value="CAE6411061.1"/>
    <property type="molecule type" value="Genomic_DNA"/>
</dbReference>
<organism evidence="2 3">
    <name type="scientific">Rhizoctonia solani</name>
    <dbReference type="NCBI Taxonomy" id="456999"/>
    <lineage>
        <taxon>Eukaryota</taxon>
        <taxon>Fungi</taxon>
        <taxon>Dikarya</taxon>
        <taxon>Basidiomycota</taxon>
        <taxon>Agaricomycotina</taxon>
        <taxon>Agaricomycetes</taxon>
        <taxon>Cantharellales</taxon>
        <taxon>Ceratobasidiaceae</taxon>
        <taxon>Rhizoctonia</taxon>
    </lineage>
</organism>
<evidence type="ECO:0000313" key="2">
    <source>
        <dbReference type="EMBL" id="CAE6411061.1"/>
    </source>
</evidence>
<dbReference type="Proteomes" id="UP000663850">
    <property type="component" value="Unassembled WGS sequence"/>
</dbReference>
<feature type="region of interest" description="Disordered" evidence="1">
    <location>
        <begin position="1"/>
        <end position="99"/>
    </location>
</feature>
<accession>A0A8H2WX17</accession>
<evidence type="ECO:0000313" key="3">
    <source>
        <dbReference type="Proteomes" id="UP000663850"/>
    </source>
</evidence>